<evidence type="ECO:0000313" key="2">
    <source>
        <dbReference type="EMBL" id="APC41126.1"/>
    </source>
</evidence>
<name>A0A1J0GJP5_9CLOT</name>
<feature type="transmembrane region" description="Helical" evidence="1">
    <location>
        <begin position="178"/>
        <end position="197"/>
    </location>
</feature>
<feature type="transmembrane region" description="Helical" evidence="1">
    <location>
        <begin position="232"/>
        <end position="250"/>
    </location>
</feature>
<dbReference type="EMBL" id="CP015756">
    <property type="protein sequence ID" value="APC41126.1"/>
    <property type="molecule type" value="Genomic_DNA"/>
</dbReference>
<accession>A0A1J0GJP5</accession>
<gene>
    <name evidence="2" type="ORF">A7L45_14115</name>
</gene>
<dbReference type="STRING" id="1552.A7L45_14115"/>
<keyword evidence="3" id="KW-1185">Reference proteome</keyword>
<evidence type="ECO:0000313" key="3">
    <source>
        <dbReference type="Proteomes" id="UP000182569"/>
    </source>
</evidence>
<sequence>MGIGYIIGCLFSILLWRVDRQRIFNFINVKSKDKINNIYVLQFLYLFLIFIIYLGLVFIKNNQVYNAITAFIVIDISNTERKNLKNNEKKYFYDTISSITRALICGFITPLFLIIMFGNGLAIVFTILYNLSADEDLNLLGFIVSIANIIPSIIAEVFLYIIYVFRKRNLKIKFKGDYISNLFIVPLLNVDILAAFIESVNFYSYHNGNNMHYLKYYGDYNNKIDNVCIKDYLSISYSICFLVFIVFLVIQLI</sequence>
<dbReference type="OrthoDB" id="1900118at2"/>
<keyword evidence="1" id="KW-1133">Transmembrane helix</keyword>
<evidence type="ECO:0000256" key="1">
    <source>
        <dbReference type="SAM" id="Phobius"/>
    </source>
</evidence>
<keyword evidence="1" id="KW-0812">Transmembrane</keyword>
<dbReference type="Proteomes" id="UP000182569">
    <property type="component" value="Chromosome"/>
</dbReference>
<organism evidence="2 3">
    <name type="scientific">Clostridium estertheticum subsp. estertheticum</name>
    <dbReference type="NCBI Taxonomy" id="1552"/>
    <lineage>
        <taxon>Bacteria</taxon>
        <taxon>Bacillati</taxon>
        <taxon>Bacillota</taxon>
        <taxon>Clostridia</taxon>
        <taxon>Eubacteriales</taxon>
        <taxon>Clostridiaceae</taxon>
        <taxon>Clostridium</taxon>
    </lineage>
</organism>
<dbReference type="RefSeq" id="WP_071613420.1">
    <property type="nucleotide sequence ID" value="NZ_CP015756.1"/>
</dbReference>
<reference evidence="3" key="1">
    <citation type="journal article" date="2016" name="Front. Microbiol.">
        <title>Complete Genome Sequence of Clostridium estertheticum DSM 8809, a Microbe Identified in Spoiled Vacuum Packed Beef.</title>
        <authorList>
            <person name="Yu Z."/>
            <person name="Gunn L."/>
            <person name="Brennan E."/>
            <person name="Reid R."/>
            <person name="Wall P.G."/>
            <person name="Gaora O.P."/>
            <person name="Hurley D."/>
            <person name="Bolton D."/>
            <person name="Fanning S."/>
        </authorList>
    </citation>
    <scope>NUCLEOTIDE SEQUENCE [LARGE SCALE GENOMIC DNA]</scope>
    <source>
        <strain evidence="3">DSM 8809</strain>
    </source>
</reference>
<dbReference type="AlphaFoldDB" id="A0A1J0GJP5"/>
<proteinExistence type="predicted"/>
<feature type="transmembrane region" description="Helical" evidence="1">
    <location>
        <begin position="39"/>
        <end position="59"/>
    </location>
</feature>
<keyword evidence="1" id="KW-0472">Membrane</keyword>
<protein>
    <submittedName>
        <fullName evidence="2">Uncharacterized protein</fullName>
    </submittedName>
</protein>
<feature type="transmembrane region" description="Helical" evidence="1">
    <location>
        <begin position="140"/>
        <end position="166"/>
    </location>
</feature>
<dbReference type="KEGG" id="ceu:A7L45_14115"/>
<feature type="transmembrane region" description="Helical" evidence="1">
    <location>
        <begin position="102"/>
        <end position="128"/>
    </location>
</feature>